<dbReference type="EMBL" id="OU898284">
    <property type="protein sequence ID" value="CAG9840210.1"/>
    <property type="molecule type" value="Genomic_DNA"/>
</dbReference>
<dbReference type="InterPro" id="IPR010629">
    <property type="entry name" value="Ins_allergen"/>
</dbReference>
<reference evidence="1" key="1">
    <citation type="submission" date="2022-01" db="EMBL/GenBank/DDBJ databases">
        <authorList>
            <person name="King R."/>
        </authorList>
    </citation>
    <scope>NUCLEOTIDE SEQUENCE</scope>
</reference>
<name>A0A9N9XG22_DIABA</name>
<dbReference type="OrthoDB" id="7882129at2759"/>
<accession>A0A9N9XG22</accession>
<organism evidence="1 2">
    <name type="scientific">Diabrotica balteata</name>
    <name type="common">Banded cucumber beetle</name>
    <dbReference type="NCBI Taxonomy" id="107213"/>
    <lineage>
        <taxon>Eukaryota</taxon>
        <taxon>Metazoa</taxon>
        <taxon>Ecdysozoa</taxon>
        <taxon>Arthropoda</taxon>
        <taxon>Hexapoda</taxon>
        <taxon>Insecta</taxon>
        <taxon>Pterygota</taxon>
        <taxon>Neoptera</taxon>
        <taxon>Endopterygota</taxon>
        <taxon>Coleoptera</taxon>
        <taxon>Polyphaga</taxon>
        <taxon>Cucujiformia</taxon>
        <taxon>Chrysomeloidea</taxon>
        <taxon>Chrysomelidae</taxon>
        <taxon>Galerucinae</taxon>
        <taxon>Diabroticina</taxon>
        <taxon>Diabroticites</taxon>
        <taxon>Diabrotica</taxon>
    </lineage>
</organism>
<gene>
    <name evidence="1" type="ORF">DIABBA_LOCUS12878</name>
</gene>
<dbReference type="AlphaFoldDB" id="A0A9N9XG22"/>
<dbReference type="Proteomes" id="UP001153709">
    <property type="component" value="Chromosome 9"/>
</dbReference>
<protein>
    <submittedName>
        <fullName evidence="1">Uncharacterized protein</fullName>
    </submittedName>
</protein>
<dbReference type="Pfam" id="PF06757">
    <property type="entry name" value="Ins_allergen_rp"/>
    <property type="match status" value="1"/>
</dbReference>
<keyword evidence="2" id="KW-1185">Reference proteome</keyword>
<proteinExistence type="predicted"/>
<evidence type="ECO:0000313" key="2">
    <source>
        <dbReference type="Proteomes" id="UP001153709"/>
    </source>
</evidence>
<sequence>MENQTNNPDSLQSSVLDILKEISREKVTEIANDHLQNDEGFKAAIKYMKSDEWINLIETIKVKPEWITLKDYINTFGIPIDTLIKCAEKIVQNVTITDIPENTPRNLTSFISDVEKVIQPAAILIKITKLQSNPEMVQVMQQLKTPETKSKFDEALHIPEIKTVMDELKKMGLCLYDLISFIYYFLGWGEFKQ</sequence>
<dbReference type="PANTHER" id="PTHR21163">
    <property type="entry name" value="PROTEIN G12"/>
    <property type="match status" value="1"/>
</dbReference>
<evidence type="ECO:0000313" key="1">
    <source>
        <dbReference type="EMBL" id="CAG9840210.1"/>
    </source>
</evidence>
<dbReference type="PANTHER" id="PTHR21163:SF1">
    <property type="entry name" value="PROTEIN G12"/>
    <property type="match status" value="1"/>
</dbReference>